<dbReference type="InterPro" id="IPR050705">
    <property type="entry name" value="Cytochrome_P450_3A"/>
</dbReference>
<dbReference type="InterPro" id="IPR036396">
    <property type="entry name" value="Cyt_P450_sf"/>
</dbReference>
<evidence type="ECO:0000256" key="1">
    <source>
        <dbReference type="ARBA" id="ARBA00001971"/>
    </source>
</evidence>
<name>A0AAN9BF53_9CAEN</name>
<dbReference type="Gene3D" id="1.10.630.10">
    <property type="entry name" value="Cytochrome P450"/>
    <property type="match status" value="1"/>
</dbReference>
<keyword evidence="5 10" id="KW-0560">Oxidoreductase</keyword>
<dbReference type="PRINTS" id="PR00385">
    <property type="entry name" value="P450"/>
</dbReference>
<organism evidence="11 12">
    <name type="scientific">Littorina saxatilis</name>
    <dbReference type="NCBI Taxonomy" id="31220"/>
    <lineage>
        <taxon>Eukaryota</taxon>
        <taxon>Metazoa</taxon>
        <taxon>Spiralia</taxon>
        <taxon>Lophotrochozoa</taxon>
        <taxon>Mollusca</taxon>
        <taxon>Gastropoda</taxon>
        <taxon>Caenogastropoda</taxon>
        <taxon>Littorinimorpha</taxon>
        <taxon>Littorinoidea</taxon>
        <taxon>Littorinidae</taxon>
        <taxon>Littorina</taxon>
    </lineage>
</organism>
<evidence type="ECO:0008006" key="13">
    <source>
        <dbReference type="Google" id="ProtNLM"/>
    </source>
</evidence>
<dbReference type="InterPro" id="IPR002401">
    <property type="entry name" value="Cyt_P450_E_grp-I"/>
</dbReference>
<evidence type="ECO:0000256" key="2">
    <source>
        <dbReference type="ARBA" id="ARBA00010617"/>
    </source>
</evidence>
<keyword evidence="7 10" id="KW-0503">Monooxygenase</keyword>
<reference evidence="11 12" key="1">
    <citation type="submission" date="2024-02" db="EMBL/GenBank/DDBJ databases">
        <title>Chromosome-scale genome assembly of the rough periwinkle Littorina saxatilis.</title>
        <authorList>
            <person name="De Jode A."/>
            <person name="Faria R."/>
            <person name="Formenti G."/>
            <person name="Sims Y."/>
            <person name="Smith T.P."/>
            <person name="Tracey A."/>
            <person name="Wood J.M.D."/>
            <person name="Zagrodzka Z.B."/>
            <person name="Johannesson K."/>
            <person name="Butlin R.K."/>
            <person name="Leder E.H."/>
        </authorList>
    </citation>
    <scope>NUCLEOTIDE SEQUENCE [LARGE SCALE GENOMIC DNA]</scope>
    <source>
        <strain evidence="11">Snail1</strain>
        <tissue evidence="11">Muscle</tissue>
    </source>
</reference>
<keyword evidence="6 9" id="KW-0408">Iron</keyword>
<keyword evidence="12" id="KW-1185">Reference proteome</keyword>
<keyword evidence="4 9" id="KW-0479">Metal-binding</keyword>
<dbReference type="PROSITE" id="PS00086">
    <property type="entry name" value="CYTOCHROME_P450"/>
    <property type="match status" value="1"/>
</dbReference>
<comment type="function">
    <text evidence="8">Cytochromes P450 are a group of heme-thiolate monooxygenases. They oxidize a variety of structurally unrelated compounds, including steroids, fatty acids, and xenobiotics.</text>
</comment>
<comment type="cofactor">
    <cofactor evidence="1 9">
        <name>heme</name>
        <dbReference type="ChEBI" id="CHEBI:30413"/>
    </cofactor>
</comment>
<evidence type="ECO:0000313" key="12">
    <source>
        <dbReference type="Proteomes" id="UP001374579"/>
    </source>
</evidence>
<sequence>MDVIAGTAFGVETNSQTQDNDPFVTNCRALLTKLAQASKLQMFATLFPVITPLLRAFNLTTFSDPEADFLVNSVYTMVDDRKKSTEGKKRTDLLQLLVDVEHNASGGTANRMEMTREEIVGQGFIVLIAGFDTTANTLHYLVYNLALHQHVQQQLFQEIVDNLGDADPTYDNVATLKYLDCVVHETLRLFPPLPLINRRAKERRIIKGVTIPAGCGVGIPIYHILRDPEYFEDPETFNPVRFSGENRAKLDPLTVELPFGYGPRQCIGMRLALLEIKFAVVRVCRRFQFLKCEHTPDKVDFTAASLATPRKPIKLLVQPRKAT</sequence>
<accession>A0AAN9BF53</accession>
<dbReference type="InterPro" id="IPR001128">
    <property type="entry name" value="Cyt_P450"/>
</dbReference>
<evidence type="ECO:0000256" key="3">
    <source>
        <dbReference type="ARBA" id="ARBA00022617"/>
    </source>
</evidence>
<feature type="binding site" description="axial binding residue" evidence="9">
    <location>
        <position position="266"/>
    </location>
    <ligand>
        <name>heme</name>
        <dbReference type="ChEBI" id="CHEBI:30413"/>
    </ligand>
    <ligandPart>
        <name>Fe</name>
        <dbReference type="ChEBI" id="CHEBI:18248"/>
    </ligandPart>
</feature>
<dbReference type="PANTHER" id="PTHR24302:SF15">
    <property type="entry name" value="FATTY-ACID PEROXYGENASE"/>
    <property type="match status" value="1"/>
</dbReference>
<protein>
    <recommendedName>
        <fullName evidence="13">Cytochrome P450</fullName>
    </recommendedName>
</protein>
<dbReference type="GO" id="GO:0005506">
    <property type="term" value="F:iron ion binding"/>
    <property type="evidence" value="ECO:0007669"/>
    <property type="project" value="InterPro"/>
</dbReference>
<evidence type="ECO:0000256" key="5">
    <source>
        <dbReference type="ARBA" id="ARBA00023002"/>
    </source>
</evidence>
<dbReference type="PRINTS" id="PR00463">
    <property type="entry name" value="EP450I"/>
</dbReference>
<evidence type="ECO:0000256" key="7">
    <source>
        <dbReference type="ARBA" id="ARBA00023033"/>
    </source>
</evidence>
<comment type="similarity">
    <text evidence="2 10">Belongs to the cytochrome P450 family.</text>
</comment>
<dbReference type="Pfam" id="PF00067">
    <property type="entry name" value="p450"/>
    <property type="match status" value="1"/>
</dbReference>
<dbReference type="GO" id="GO:0016705">
    <property type="term" value="F:oxidoreductase activity, acting on paired donors, with incorporation or reduction of molecular oxygen"/>
    <property type="evidence" value="ECO:0007669"/>
    <property type="project" value="InterPro"/>
</dbReference>
<evidence type="ECO:0000256" key="8">
    <source>
        <dbReference type="ARBA" id="ARBA00043906"/>
    </source>
</evidence>
<comment type="caution">
    <text evidence="11">The sequence shown here is derived from an EMBL/GenBank/DDBJ whole genome shotgun (WGS) entry which is preliminary data.</text>
</comment>
<dbReference type="Proteomes" id="UP001374579">
    <property type="component" value="Unassembled WGS sequence"/>
</dbReference>
<evidence type="ECO:0000256" key="10">
    <source>
        <dbReference type="RuleBase" id="RU000461"/>
    </source>
</evidence>
<dbReference type="InterPro" id="IPR017972">
    <property type="entry name" value="Cyt_P450_CS"/>
</dbReference>
<dbReference type="GO" id="GO:0020037">
    <property type="term" value="F:heme binding"/>
    <property type="evidence" value="ECO:0007669"/>
    <property type="project" value="InterPro"/>
</dbReference>
<dbReference type="PANTHER" id="PTHR24302">
    <property type="entry name" value="CYTOCHROME P450 FAMILY 3"/>
    <property type="match status" value="1"/>
</dbReference>
<dbReference type="AlphaFoldDB" id="A0AAN9BF53"/>
<evidence type="ECO:0000256" key="9">
    <source>
        <dbReference type="PIRSR" id="PIRSR602401-1"/>
    </source>
</evidence>
<dbReference type="SUPFAM" id="SSF48264">
    <property type="entry name" value="Cytochrome P450"/>
    <property type="match status" value="1"/>
</dbReference>
<gene>
    <name evidence="11" type="ORF">V1264_019094</name>
</gene>
<dbReference type="EMBL" id="JBAMIC010000008">
    <property type="protein sequence ID" value="KAK7104362.1"/>
    <property type="molecule type" value="Genomic_DNA"/>
</dbReference>
<proteinExistence type="inferred from homology"/>
<keyword evidence="3 9" id="KW-0349">Heme</keyword>
<dbReference type="FunFam" id="1.10.630.10:FF:000182">
    <property type="entry name" value="Cytochrome P450 3A4"/>
    <property type="match status" value="1"/>
</dbReference>
<evidence type="ECO:0000256" key="4">
    <source>
        <dbReference type="ARBA" id="ARBA00022723"/>
    </source>
</evidence>
<evidence type="ECO:0000256" key="6">
    <source>
        <dbReference type="ARBA" id="ARBA00023004"/>
    </source>
</evidence>
<evidence type="ECO:0000313" key="11">
    <source>
        <dbReference type="EMBL" id="KAK7104362.1"/>
    </source>
</evidence>
<dbReference type="GO" id="GO:0008395">
    <property type="term" value="F:steroid hydroxylase activity"/>
    <property type="evidence" value="ECO:0007669"/>
    <property type="project" value="TreeGrafter"/>
</dbReference>